<dbReference type="Proteomes" id="UP000433883">
    <property type="component" value="Unassembled WGS sequence"/>
</dbReference>
<feature type="compositionally biased region" description="Acidic residues" evidence="1">
    <location>
        <begin position="477"/>
        <end position="490"/>
    </location>
</feature>
<dbReference type="InterPro" id="IPR032675">
    <property type="entry name" value="LRR_dom_sf"/>
</dbReference>
<dbReference type="CDD" id="cd09917">
    <property type="entry name" value="F-box_SF"/>
    <property type="match status" value="1"/>
</dbReference>
<evidence type="ECO:0000259" key="2">
    <source>
        <dbReference type="PROSITE" id="PS50181"/>
    </source>
</evidence>
<comment type="caution">
    <text evidence="3">The sequence shown here is derived from an EMBL/GenBank/DDBJ whole genome shotgun (WGS) entry which is preliminary data.</text>
</comment>
<dbReference type="Pfam" id="PF00646">
    <property type="entry name" value="F-box"/>
    <property type="match status" value="1"/>
</dbReference>
<proteinExistence type="predicted"/>
<feature type="region of interest" description="Disordered" evidence="1">
    <location>
        <begin position="473"/>
        <end position="499"/>
    </location>
</feature>
<dbReference type="AlphaFoldDB" id="A0A8H3U6B2"/>
<accession>A0A8H3U6B2</accession>
<feature type="domain" description="F-box" evidence="2">
    <location>
        <begin position="46"/>
        <end position="78"/>
    </location>
</feature>
<dbReference type="PROSITE" id="PS50181">
    <property type="entry name" value="FBOX"/>
    <property type="match status" value="1"/>
</dbReference>
<reference evidence="3 4" key="1">
    <citation type="submission" date="2019-11" db="EMBL/GenBank/DDBJ databases">
        <title>Venturia inaequalis Genome Resource.</title>
        <authorList>
            <person name="Lichtner F.J."/>
        </authorList>
    </citation>
    <scope>NUCLEOTIDE SEQUENCE [LARGE SCALE GENOMIC DNA]</scope>
    <source>
        <strain evidence="3">Bline_iso_100314</strain>
    </source>
</reference>
<name>A0A8H3U6B2_VENIN</name>
<evidence type="ECO:0000313" key="3">
    <source>
        <dbReference type="EMBL" id="KAE9963855.1"/>
    </source>
</evidence>
<dbReference type="EMBL" id="WNWQ01000775">
    <property type="protein sequence ID" value="KAE9963855.1"/>
    <property type="molecule type" value="Genomic_DNA"/>
</dbReference>
<gene>
    <name evidence="3" type="ORF">BLS_008859</name>
</gene>
<evidence type="ECO:0000256" key="1">
    <source>
        <dbReference type="SAM" id="MobiDB-lite"/>
    </source>
</evidence>
<dbReference type="InterPro" id="IPR036047">
    <property type="entry name" value="F-box-like_dom_sf"/>
</dbReference>
<organism evidence="3 4">
    <name type="scientific">Venturia inaequalis</name>
    <name type="common">Apple scab fungus</name>
    <dbReference type="NCBI Taxonomy" id="5025"/>
    <lineage>
        <taxon>Eukaryota</taxon>
        <taxon>Fungi</taxon>
        <taxon>Dikarya</taxon>
        <taxon>Ascomycota</taxon>
        <taxon>Pezizomycotina</taxon>
        <taxon>Dothideomycetes</taxon>
        <taxon>Pleosporomycetidae</taxon>
        <taxon>Venturiales</taxon>
        <taxon>Venturiaceae</taxon>
        <taxon>Venturia</taxon>
    </lineage>
</organism>
<dbReference type="SUPFAM" id="SSF52047">
    <property type="entry name" value="RNI-like"/>
    <property type="match status" value="1"/>
</dbReference>
<protein>
    <recommendedName>
        <fullName evidence="2">F-box domain-containing protein</fullName>
    </recommendedName>
</protein>
<evidence type="ECO:0000313" key="4">
    <source>
        <dbReference type="Proteomes" id="UP000433883"/>
    </source>
</evidence>
<feature type="region of interest" description="Disordered" evidence="1">
    <location>
        <begin position="524"/>
        <end position="548"/>
    </location>
</feature>
<dbReference type="InterPro" id="IPR001810">
    <property type="entry name" value="F-box_dom"/>
</dbReference>
<sequence length="645" mass="72814">MQAENDGLIEHEMLLFLEQKPSEPSNSVAKPLPFERLTAGIAFKSQARLLKLPFDILDEIFKYLPHRSLPSFALTSRECCRLARGWQFTNVILDYSPNSWSLAHSLLAEANFVHGTTAQPARLPSIGPAVRQLTIRSAKEYMQQYHKILIWEPRDINKDRLSEMLERYQRYIRTIQLVLENSLPNIDTIIWADRLCFDDSAYQALFYSSAGHLALNEIEGDARINAHACTTVWPLRTLHLAAAEASFDFDGSHTQAVWNTIIRPSAPHLEALMWVTGRHSTNPWKFAVLRSTFPALRRLHLAGPGFAHASVYESLMSPDSRLRWLGVQETCVGRYLSQCGTLSSLESVTWFTQRAEGDEDFLSFLESNTHLKELYLRKALTIELLDNKILPLLGSRFSDITSLFLVGAGDVFEESSLELIGKIRTLEILHLSAGDQDYSFQWIVAHEAVRRHLSPLTKLKKLLFSRDVRTTASVSSSDDEDDASSLDSDGDTSSMNFGDNPNTDLDAIIAAVAHGTMLAPIHGQEAAAHPQPQQNQEQDDHSVDTDASGEAVSWNFPVTSRRPFSVTGSGIERSSLSRLLLRMRDEKLEQEAQAYFLAFETLEMVYIGRQAFDRGHDEITGVLWRNKRWADLEDLLPSMMRKLDV</sequence>
<dbReference type="Gene3D" id="3.80.10.10">
    <property type="entry name" value="Ribonuclease Inhibitor"/>
    <property type="match status" value="1"/>
</dbReference>
<dbReference type="SUPFAM" id="SSF81383">
    <property type="entry name" value="F-box domain"/>
    <property type="match status" value="1"/>
</dbReference>